<evidence type="ECO:0000313" key="3">
    <source>
        <dbReference type="Proteomes" id="UP000274100"/>
    </source>
</evidence>
<reference evidence="2 3" key="3">
    <citation type="submission" date="2018-12" db="EMBL/GenBank/DDBJ databases">
        <authorList>
            <consortium name="Pathogen Informatics"/>
        </authorList>
    </citation>
    <scope>NUCLEOTIDE SEQUENCE [LARGE SCALE GENOMIC DNA]</scope>
    <source>
        <strain evidence="2 3">NCTC10297</strain>
    </source>
</reference>
<dbReference type="EC" id="3.1.21.4" evidence="2"/>
<dbReference type="GO" id="GO:0009036">
    <property type="term" value="F:type II site-specific deoxyribonuclease activity"/>
    <property type="evidence" value="ECO:0007669"/>
    <property type="project" value="UniProtKB-EC"/>
</dbReference>
<evidence type="ECO:0000313" key="2">
    <source>
        <dbReference type="EMBL" id="VEG13720.1"/>
    </source>
</evidence>
<gene>
    <name evidence="1" type="primary">ncuIR</name>
    <name evidence="2" type="synonym">mboIIR</name>
    <name evidence="2" type="ORF">NCTC10297_01690</name>
</gene>
<dbReference type="REBASE" id="287578">
    <property type="entry name" value="Mcu10297IP"/>
</dbReference>
<dbReference type="EMBL" id="LR134343">
    <property type="protein sequence ID" value="VEG13720.1"/>
    <property type="molecule type" value="Genomic_DNA"/>
</dbReference>
<dbReference type="RefSeq" id="WP_126331379.1">
    <property type="nucleotide sequence ID" value="NZ_LR134343.1"/>
</dbReference>
<sequence>MKNYVRNINLGNSSLKFIDERLQSENYRGIHLSQHNRYDLPKLMEILTLLNRYAPNQSLMQIRTTDISKRPYNIPEEQSYAEFCNEAKNLTNIGTQDAMRKNLFVDFARMGLINRYNANKELTNPFKKSTTKYVSLSEMGLKLIDQKLDILNKNLIFSKSLNRLLTGFVEDVLSLLTNSDLKEISFDEFMLFVSAINCNFSFSISIEQCESLIKEYRLLSRVQKNAVIDTLKSELIPDNFNGDKKDKRDYHNWANENQQIWALFENIPFFIMEKDSKKLILITSDIDLSKYSKSKMKRSQQAKNDYFKHHKVNKTKGYELDHIIPLLEAESVNEYHYLDNWLNLLYIDGKTHAIKTQSGSRYYIFSFDSNNFDQVHFANTQEEKLSICNGDQALFNKEQVPRIYNYNQNFLQTKTNNS</sequence>
<reference evidence="1" key="2">
    <citation type="journal article" date="2007" name="Res. Microbiol.">
        <title>Molecular characterization of the DNA methyltransferase M1.NcuI from Neisseria cuniculi ATCC 14688.</title>
        <authorList>
            <person name="Furmanek B."/>
            <person name="Sektas M."/>
            <person name="Wons E."/>
            <person name="Kaczorowski T."/>
        </authorList>
    </citation>
    <scope>NUCLEOTIDE SEQUENCE</scope>
    <source>
        <strain evidence="1">ATCC 14688</strain>
    </source>
</reference>
<dbReference type="REBASE" id="1310">
    <property type="entry name" value="NcuI"/>
</dbReference>
<keyword evidence="1" id="KW-0540">Nuclease</keyword>
<proteinExistence type="predicted"/>
<keyword evidence="1" id="KW-0255">Endonuclease</keyword>
<dbReference type="EMBL" id="DQ367335">
    <property type="protein sequence ID" value="ABI36612.1"/>
    <property type="molecule type" value="Genomic_DNA"/>
</dbReference>
<reference evidence="1" key="1">
    <citation type="journal article" date="2001" name="FEMS Microbiol. Lett.">
        <title>Isolation and characterization of type IIS restriction endonuclease from Neisseria cuniculi ATCC 14688.</title>
        <authorList>
            <person name="Furmanek B."/>
            <person name="Gromek K."/>
            <person name="Sektas M."/>
            <person name="Kaczorowski T."/>
        </authorList>
    </citation>
    <scope>NUCLEOTIDE SEQUENCE</scope>
    <source>
        <strain evidence="1">ATCC 14688</strain>
    </source>
</reference>
<organism evidence="1">
    <name type="scientific">Moraxella cuniculi</name>
    <dbReference type="NCBI Taxonomy" id="34061"/>
    <lineage>
        <taxon>Bacteria</taxon>
        <taxon>Pseudomonadati</taxon>
        <taxon>Pseudomonadota</taxon>
        <taxon>Gammaproteobacteria</taxon>
        <taxon>Moraxellales</taxon>
        <taxon>Moraxellaceae</taxon>
        <taxon>Moraxella</taxon>
    </lineage>
</organism>
<dbReference type="Proteomes" id="UP000274100">
    <property type="component" value="Chromosome"/>
</dbReference>
<evidence type="ECO:0000313" key="1">
    <source>
        <dbReference type="EMBL" id="ABI36612.1"/>
    </source>
</evidence>
<dbReference type="KEGG" id="mcun:NCTC10297_01690"/>
<name>Q0H0X7_9GAMM</name>
<keyword evidence="2" id="KW-0378">Hydrolase</keyword>
<dbReference type="OrthoDB" id="5315569at2"/>
<accession>Q0H0X7</accession>
<protein>
    <submittedName>
        <fullName evidence="1">NcuI restriction endonuclease</fullName>
    </submittedName>
    <submittedName>
        <fullName evidence="2">Type-2 restriction enzyme MboII</fullName>
        <ecNumber evidence="2">3.1.21.4</ecNumber>
    </submittedName>
</protein>
<dbReference type="AlphaFoldDB" id="Q0H0X7"/>